<name>A0A917I198_9FLAO</name>
<gene>
    <name evidence="1" type="ORF">GCM10011416_19270</name>
</gene>
<dbReference type="AlphaFoldDB" id="A0A917I198"/>
<accession>A0A917I198</accession>
<dbReference type="EMBL" id="BMJW01000002">
    <property type="protein sequence ID" value="GGH00746.1"/>
    <property type="molecule type" value="Genomic_DNA"/>
</dbReference>
<protein>
    <submittedName>
        <fullName evidence="1">Uncharacterized protein</fullName>
    </submittedName>
</protein>
<evidence type="ECO:0000313" key="2">
    <source>
        <dbReference type="Proteomes" id="UP000633278"/>
    </source>
</evidence>
<evidence type="ECO:0000313" key="1">
    <source>
        <dbReference type="EMBL" id="GGH00746.1"/>
    </source>
</evidence>
<reference evidence="1" key="1">
    <citation type="journal article" date="2014" name="Int. J. Syst. Evol. Microbiol.">
        <title>Complete genome sequence of Corynebacterium casei LMG S-19264T (=DSM 44701T), isolated from a smear-ripened cheese.</title>
        <authorList>
            <consortium name="US DOE Joint Genome Institute (JGI-PGF)"/>
            <person name="Walter F."/>
            <person name="Albersmeier A."/>
            <person name="Kalinowski J."/>
            <person name="Ruckert C."/>
        </authorList>
    </citation>
    <scope>NUCLEOTIDE SEQUENCE</scope>
    <source>
        <strain evidence="1">CGMCC 1.15763</strain>
    </source>
</reference>
<organism evidence="1 2">
    <name type="scientific">Polaribacter pacificus</name>
    <dbReference type="NCBI Taxonomy" id="1775173"/>
    <lineage>
        <taxon>Bacteria</taxon>
        <taxon>Pseudomonadati</taxon>
        <taxon>Bacteroidota</taxon>
        <taxon>Flavobacteriia</taxon>
        <taxon>Flavobacteriales</taxon>
        <taxon>Flavobacteriaceae</taxon>
    </lineage>
</organism>
<dbReference type="Proteomes" id="UP000633278">
    <property type="component" value="Unassembled WGS sequence"/>
</dbReference>
<keyword evidence="2" id="KW-1185">Reference proteome</keyword>
<proteinExistence type="predicted"/>
<reference evidence="1" key="2">
    <citation type="submission" date="2020-09" db="EMBL/GenBank/DDBJ databases">
        <authorList>
            <person name="Sun Q."/>
            <person name="Zhou Y."/>
        </authorList>
    </citation>
    <scope>NUCLEOTIDE SEQUENCE</scope>
    <source>
        <strain evidence="1">CGMCC 1.15763</strain>
    </source>
</reference>
<sequence length="124" mass="15382">MIDKKDTLIKKIENKKGSPNHYQFFFTEKKKIKKNNTPIIKNKIWVADTKYNYYVYERDSYEFVFYRTEDKLISKKVLESLTYVKRREQLLKTEKLLFNFTIYFIEPVNKNKYIMRKVYPVFYE</sequence>
<comment type="caution">
    <text evidence="1">The sequence shown here is derived from an EMBL/GenBank/DDBJ whole genome shotgun (WGS) entry which is preliminary data.</text>
</comment>